<dbReference type="SUPFAM" id="SSF46785">
    <property type="entry name" value="Winged helix' DNA-binding domain"/>
    <property type="match status" value="1"/>
</dbReference>
<dbReference type="Gene3D" id="3.30.420.40">
    <property type="match status" value="2"/>
</dbReference>
<feature type="domain" description="HTH marR-type" evidence="2">
    <location>
        <begin position="18"/>
        <end position="59"/>
    </location>
</feature>
<gene>
    <name evidence="3" type="ORF">E9232_006988</name>
</gene>
<dbReference type="Pfam" id="PF00480">
    <property type="entry name" value="ROK"/>
    <property type="match status" value="1"/>
</dbReference>
<evidence type="ECO:0000313" key="3">
    <source>
        <dbReference type="EMBL" id="MDR6294434.1"/>
    </source>
</evidence>
<dbReference type="SUPFAM" id="SSF53067">
    <property type="entry name" value="Actin-like ATPase domain"/>
    <property type="match status" value="1"/>
</dbReference>
<evidence type="ECO:0000259" key="2">
    <source>
        <dbReference type="Pfam" id="PF12802"/>
    </source>
</evidence>
<comment type="caution">
    <text evidence="3">The sequence shown here is derived from an EMBL/GenBank/DDBJ whole genome shotgun (WGS) entry which is preliminary data.</text>
</comment>
<keyword evidence="4" id="KW-1185">Reference proteome</keyword>
<evidence type="ECO:0000256" key="1">
    <source>
        <dbReference type="ARBA" id="ARBA00006479"/>
    </source>
</evidence>
<dbReference type="GO" id="GO:0016301">
    <property type="term" value="F:kinase activity"/>
    <property type="evidence" value="ECO:0007669"/>
    <property type="project" value="UniProtKB-KW"/>
</dbReference>
<dbReference type="Pfam" id="PF12802">
    <property type="entry name" value="MarR_2"/>
    <property type="match status" value="1"/>
</dbReference>
<dbReference type="PANTHER" id="PTHR18964:SF149">
    <property type="entry name" value="BIFUNCTIONAL UDP-N-ACETYLGLUCOSAMINE 2-EPIMERASE_N-ACETYLMANNOSAMINE KINASE"/>
    <property type="match status" value="1"/>
</dbReference>
<dbReference type="InterPro" id="IPR049874">
    <property type="entry name" value="ROK_cs"/>
</dbReference>
<protein>
    <submittedName>
        <fullName evidence="3">NBD/HSP70 family sugar kinase</fullName>
    </submittedName>
</protein>
<dbReference type="Gene3D" id="1.10.10.10">
    <property type="entry name" value="Winged helix-like DNA-binding domain superfamily/Winged helix DNA-binding domain"/>
    <property type="match status" value="1"/>
</dbReference>
<dbReference type="InterPro" id="IPR036390">
    <property type="entry name" value="WH_DNA-bd_sf"/>
</dbReference>
<accession>A0ABU1K2D9</accession>
<evidence type="ECO:0000313" key="4">
    <source>
        <dbReference type="Proteomes" id="UP001262410"/>
    </source>
</evidence>
<keyword evidence="3" id="KW-0808">Transferase</keyword>
<dbReference type="RefSeq" id="WP_309801953.1">
    <property type="nucleotide sequence ID" value="NZ_JAVDPW010000019.1"/>
</dbReference>
<dbReference type="Proteomes" id="UP001262410">
    <property type="component" value="Unassembled WGS sequence"/>
</dbReference>
<keyword evidence="3" id="KW-0418">Kinase</keyword>
<dbReference type="PROSITE" id="PS01125">
    <property type="entry name" value="ROK"/>
    <property type="match status" value="1"/>
</dbReference>
<dbReference type="PANTHER" id="PTHR18964">
    <property type="entry name" value="ROK (REPRESSOR, ORF, KINASE) FAMILY"/>
    <property type="match status" value="1"/>
</dbReference>
<name>A0ABU1K2D9_9PROT</name>
<dbReference type="InterPro" id="IPR036388">
    <property type="entry name" value="WH-like_DNA-bd_sf"/>
</dbReference>
<dbReference type="InterPro" id="IPR000600">
    <property type="entry name" value="ROK"/>
</dbReference>
<reference evidence="3 4" key="1">
    <citation type="submission" date="2023-07" db="EMBL/GenBank/DDBJ databases">
        <title>Sorghum-associated microbial communities from plants grown in Nebraska, USA.</title>
        <authorList>
            <person name="Schachtman D."/>
        </authorList>
    </citation>
    <scope>NUCLEOTIDE SEQUENCE [LARGE SCALE GENOMIC DNA]</scope>
    <source>
        <strain evidence="3 4">584</strain>
    </source>
</reference>
<organism evidence="3 4">
    <name type="scientific">Inquilinus ginsengisoli</name>
    <dbReference type="NCBI Taxonomy" id="363840"/>
    <lineage>
        <taxon>Bacteria</taxon>
        <taxon>Pseudomonadati</taxon>
        <taxon>Pseudomonadota</taxon>
        <taxon>Alphaproteobacteria</taxon>
        <taxon>Rhodospirillales</taxon>
        <taxon>Rhodospirillaceae</taxon>
        <taxon>Inquilinus</taxon>
    </lineage>
</organism>
<dbReference type="InterPro" id="IPR000835">
    <property type="entry name" value="HTH_MarR-typ"/>
</dbReference>
<comment type="similarity">
    <text evidence="1">Belongs to the ROK (NagC/XylR) family.</text>
</comment>
<sequence>MLKATNIEQAKLINLWVVFDAVRLHGPLSRADIARLTGLSKQTVSNLADELYEAGLLRPEGRKIAGVGKPSIQLAINPEGGFTIGLQLDRGRLVTVVADLSGQVRERAVQPVEMPSPEQTVPRLKQQVDAIIAEAGIARDRLLGVGLVMPGPFQVEGLGPTSLPGWDGLKIAADLEAAIGLPVQLENDATAAASAEWLYGAARSLSTFVYVFIGIGLGAGLMIEGRAFSGAAGNAGEFGHLMVQPGGLRCDCGNRGCLEAYLSLNAAFQHLAAQGLALQSIEAFEREIAPDDPRLDAWLDAAIEPFRIGLNAVENMFDPEAILLGGDAPDWLLDRLVQRVHPLYRSLGTTQHRRWPRLMRGTLGRDAAARGAAVLPIFRTLNPSYVPLGAERIKPAALRARISTATVQPPPA</sequence>
<proteinExistence type="inferred from homology"/>
<dbReference type="InterPro" id="IPR043129">
    <property type="entry name" value="ATPase_NBD"/>
</dbReference>
<dbReference type="EMBL" id="JAVDPW010000019">
    <property type="protein sequence ID" value="MDR6294434.1"/>
    <property type="molecule type" value="Genomic_DNA"/>
</dbReference>